<evidence type="ECO:0000256" key="2">
    <source>
        <dbReference type="ARBA" id="ARBA00022803"/>
    </source>
</evidence>
<dbReference type="HOGENOM" id="CLU_568517_0_0_6"/>
<feature type="repeat" description="TPR" evidence="3">
    <location>
        <begin position="145"/>
        <end position="178"/>
    </location>
</feature>
<dbReference type="PANTHER" id="PTHR44858:SF1">
    <property type="entry name" value="UDP-N-ACETYLGLUCOSAMINE--PEPTIDE N-ACETYLGLUCOSAMINYLTRANSFERASE SPINDLY-RELATED"/>
    <property type="match status" value="1"/>
</dbReference>
<evidence type="ECO:0000256" key="1">
    <source>
        <dbReference type="ARBA" id="ARBA00022737"/>
    </source>
</evidence>
<protein>
    <submittedName>
        <fullName evidence="4">Uncharacterized protein</fullName>
    </submittedName>
</protein>
<dbReference type="SMART" id="SM00028">
    <property type="entry name" value="TPR"/>
    <property type="match status" value="3"/>
</dbReference>
<name>A0A2I3C543_VIBAX</name>
<dbReference type="EMBL" id="CP006718">
    <property type="protein sequence ID" value="AGV16675.1"/>
    <property type="molecule type" value="Genomic_DNA"/>
</dbReference>
<dbReference type="InterPro" id="IPR050498">
    <property type="entry name" value="Ycf3"/>
</dbReference>
<sequence length="480" mass="54017">MLPQLNKLTEDPGAMFYCPDLIIKAANYDLIQQPNNVVLLDTIAQAYSANSKFDESAKVRSKFLILARNDYERASAHFDRGMAFTFAGKHDDAISDYTQAIRVIPSAALYANRASSYASIGNLTSSITDYTTALSMSDTGSDSYNRHLLYRAQVLTKAGQFPEAITDYRRLIAIAPSNVEARKALILVLADSGKLDEANISLIEFKEKFLEDFKQFRSKLVRIPTLADQSGISASNRLKPRLEAKGERALLHQIKELVRGGKWIMYGKNRIEYKASPATLRPALSGHLQIVNVTCVSDGPQSDLHPVTKGERLIKGCPKDLRQWNVSNLMVDLLKADPFSLDIIEPTSTISVGEGAILQFGYTKDKEKIGWRDCIDDGIFSYQASGEETRRGLIPPGLFCKGQANCRQVKALLSDLIKRVQRANPESAPSYWDTLGYQINQRLWIPERSGSNQRRRKRRQDHNGKLICFPWIWFRAYRTL</sequence>
<proteinExistence type="predicted"/>
<dbReference type="SUPFAM" id="SSF48452">
    <property type="entry name" value="TPR-like"/>
    <property type="match status" value="1"/>
</dbReference>
<evidence type="ECO:0000256" key="3">
    <source>
        <dbReference type="PROSITE-ProRule" id="PRU00339"/>
    </source>
</evidence>
<organism evidence="4 5">
    <name type="scientific">Vibrio alginolyticus (strain ATCC 17749 / DSM 2171 / NBRC 15630 / NCIMB 1903 / NCTC 12160 / XII-53)</name>
    <dbReference type="NCBI Taxonomy" id="1219076"/>
    <lineage>
        <taxon>Bacteria</taxon>
        <taxon>Pseudomonadati</taxon>
        <taxon>Pseudomonadota</taxon>
        <taxon>Gammaproteobacteria</taxon>
        <taxon>Vibrionales</taxon>
        <taxon>Vibrionaceae</taxon>
        <taxon>Vibrio</taxon>
    </lineage>
</organism>
<keyword evidence="2 3" id="KW-0802">TPR repeat</keyword>
<accession>A0A2I3C543</accession>
<dbReference type="KEGG" id="vag:N646_0842"/>
<dbReference type="AlphaFoldDB" id="A0A2I3C543"/>
<dbReference type="Proteomes" id="UP000016714">
    <property type="component" value="Chromosome 1"/>
</dbReference>
<dbReference type="Pfam" id="PF13429">
    <property type="entry name" value="TPR_15"/>
    <property type="match status" value="1"/>
</dbReference>
<evidence type="ECO:0000313" key="4">
    <source>
        <dbReference type="EMBL" id="AGV16675.1"/>
    </source>
</evidence>
<dbReference type="PANTHER" id="PTHR44858">
    <property type="entry name" value="TETRATRICOPEPTIDE REPEAT PROTEIN 6"/>
    <property type="match status" value="1"/>
</dbReference>
<gene>
    <name evidence="4" type="ORF">N646_0842</name>
</gene>
<dbReference type="InterPro" id="IPR011990">
    <property type="entry name" value="TPR-like_helical_dom_sf"/>
</dbReference>
<feature type="repeat" description="TPR" evidence="3">
    <location>
        <begin position="74"/>
        <end position="107"/>
    </location>
</feature>
<dbReference type="PROSITE" id="PS50005">
    <property type="entry name" value="TPR"/>
    <property type="match status" value="2"/>
</dbReference>
<keyword evidence="1" id="KW-0677">Repeat</keyword>
<dbReference type="RefSeq" id="WP_017821433.1">
    <property type="nucleotide sequence ID" value="NC_022349.1"/>
</dbReference>
<dbReference type="Gene3D" id="1.25.40.10">
    <property type="entry name" value="Tetratricopeptide repeat domain"/>
    <property type="match status" value="1"/>
</dbReference>
<evidence type="ECO:0000313" key="5">
    <source>
        <dbReference type="Proteomes" id="UP000016714"/>
    </source>
</evidence>
<dbReference type="Pfam" id="PF13432">
    <property type="entry name" value="TPR_16"/>
    <property type="match status" value="1"/>
</dbReference>
<dbReference type="InterPro" id="IPR019734">
    <property type="entry name" value="TPR_rpt"/>
</dbReference>
<reference evidence="4 5" key="1">
    <citation type="journal article" date="2015" name="Genome Announc.">
        <title>Complete genome sequence of Vibrio alginolyticus ATCC 17749.</title>
        <authorList>
            <person name="Liu X.F."/>
            <person name="Cao Y."/>
            <person name="Zhang H.L."/>
            <person name="Chen Y.J."/>
            <person name="Hu C.J."/>
        </authorList>
    </citation>
    <scope>NUCLEOTIDE SEQUENCE [LARGE SCALE GENOMIC DNA]</scope>
    <source>
        <strain evidence="5">ATCC 17749 / DSM 2171 / NBRC 15630 / NCIMB 1903 / NCTC 12160 / XII-53</strain>
    </source>
</reference>